<comment type="similarity">
    <text evidence="16">Belongs to the MurB family.</text>
</comment>
<dbReference type="InterPro" id="IPR011601">
    <property type="entry name" value="MurB_C"/>
</dbReference>
<evidence type="ECO:0000256" key="6">
    <source>
        <dbReference type="ARBA" id="ARBA00022618"/>
    </source>
</evidence>
<evidence type="ECO:0000313" key="18">
    <source>
        <dbReference type="Proteomes" id="UP000292665"/>
    </source>
</evidence>
<dbReference type="EMBL" id="RCYR01000009">
    <property type="protein sequence ID" value="RYS80500.1"/>
    <property type="molecule type" value="Genomic_DNA"/>
</dbReference>
<dbReference type="SUPFAM" id="SSF56194">
    <property type="entry name" value="Uridine diphospho-N-Acetylenolpyruvylglucosamine reductase, MurB, C-terminal domain"/>
    <property type="match status" value="1"/>
</dbReference>
<keyword evidence="11 16" id="KW-0573">Peptidoglycan synthesis</keyword>
<evidence type="ECO:0000256" key="11">
    <source>
        <dbReference type="ARBA" id="ARBA00022984"/>
    </source>
</evidence>
<comment type="caution">
    <text evidence="17">The sequence shown here is derived from an EMBL/GenBank/DDBJ whole genome shotgun (WGS) entry which is preliminary data.</text>
</comment>
<dbReference type="AlphaFoldDB" id="A0A414U6B4"/>
<evidence type="ECO:0000256" key="12">
    <source>
        <dbReference type="ARBA" id="ARBA00023002"/>
    </source>
</evidence>
<dbReference type="InterPro" id="IPR036635">
    <property type="entry name" value="MurB_C_sf"/>
</dbReference>
<keyword evidence="13 16" id="KW-0131">Cell cycle</keyword>
<dbReference type="GO" id="GO:0071949">
    <property type="term" value="F:FAD binding"/>
    <property type="evidence" value="ECO:0007669"/>
    <property type="project" value="InterPro"/>
</dbReference>
<evidence type="ECO:0000256" key="4">
    <source>
        <dbReference type="ARBA" id="ARBA00004752"/>
    </source>
</evidence>
<dbReference type="Gene3D" id="3.30.465.10">
    <property type="match status" value="1"/>
</dbReference>
<dbReference type="GO" id="GO:0005829">
    <property type="term" value="C:cytosol"/>
    <property type="evidence" value="ECO:0007669"/>
    <property type="project" value="TreeGrafter"/>
</dbReference>
<dbReference type="GO" id="GO:0008762">
    <property type="term" value="F:UDP-N-acetylmuramate dehydrogenase activity"/>
    <property type="evidence" value="ECO:0007669"/>
    <property type="project" value="UniProtKB-UniRule"/>
</dbReference>
<comment type="cofactor">
    <cofactor evidence="1 16">
        <name>FAD</name>
        <dbReference type="ChEBI" id="CHEBI:57692"/>
    </cofactor>
</comment>
<evidence type="ECO:0000256" key="10">
    <source>
        <dbReference type="ARBA" id="ARBA00022960"/>
    </source>
</evidence>
<evidence type="ECO:0000256" key="1">
    <source>
        <dbReference type="ARBA" id="ARBA00001974"/>
    </source>
</evidence>
<comment type="subcellular location">
    <subcellularLocation>
        <location evidence="3 16">Cytoplasm</location>
    </subcellularLocation>
</comment>
<feature type="active site" evidence="16">
    <location>
        <position position="178"/>
    </location>
</feature>
<comment type="pathway">
    <text evidence="4 16">Cell wall biogenesis; peptidoglycan biosynthesis.</text>
</comment>
<keyword evidence="9 16" id="KW-0521">NADP</keyword>
<accession>A0A414U6B4</accession>
<protein>
    <recommendedName>
        <fullName evidence="16">UDP-N-acetylenolpyruvoylglucosamine reductase</fullName>
        <ecNumber evidence="16">1.3.1.98</ecNumber>
    </recommendedName>
    <alternativeName>
        <fullName evidence="16">UDP-N-acetylmuramate dehydrogenase</fullName>
    </alternativeName>
</protein>
<evidence type="ECO:0000313" key="17">
    <source>
        <dbReference type="EMBL" id="RYS80500.1"/>
    </source>
</evidence>
<dbReference type="HAMAP" id="MF_00037">
    <property type="entry name" value="MurB"/>
    <property type="match status" value="1"/>
</dbReference>
<comment type="catalytic activity">
    <reaction evidence="15 16">
        <text>UDP-N-acetyl-alpha-D-muramate + NADP(+) = UDP-N-acetyl-3-O-(1-carboxyvinyl)-alpha-D-glucosamine + NADPH + H(+)</text>
        <dbReference type="Rhea" id="RHEA:12248"/>
        <dbReference type="ChEBI" id="CHEBI:15378"/>
        <dbReference type="ChEBI" id="CHEBI:57783"/>
        <dbReference type="ChEBI" id="CHEBI:58349"/>
        <dbReference type="ChEBI" id="CHEBI:68483"/>
        <dbReference type="ChEBI" id="CHEBI:70757"/>
        <dbReference type="EC" id="1.3.1.98"/>
    </reaction>
</comment>
<evidence type="ECO:0000256" key="14">
    <source>
        <dbReference type="ARBA" id="ARBA00023316"/>
    </source>
</evidence>
<dbReference type="InterPro" id="IPR016166">
    <property type="entry name" value="FAD-bd_PCMH"/>
</dbReference>
<evidence type="ECO:0000256" key="3">
    <source>
        <dbReference type="ARBA" id="ARBA00004496"/>
    </source>
</evidence>
<dbReference type="InterPro" id="IPR003170">
    <property type="entry name" value="MurB"/>
</dbReference>
<organism evidence="17 18">
    <name type="scientific">[Ruminococcus] torques</name>
    <dbReference type="NCBI Taxonomy" id="33039"/>
    <lineage>
        <taxon>Bacteria</taxon>
        <taxon>Bacillati</taxon>
        <taxon>Bacillota</taxon>
        <taxon>Clostridia</taxon>
        <taxon>Lachnospirales</taxon>
        <taxon>Lachnospiraceae</taxon>
        <taxon>Mediterraneibacter</taxon>
    </lineage>
</organism>
<feature type="active site" evidence="16">
    <location>
        <position position="298"/>
    </location>
</feature>
<dbReference type="EC" id="1.3.1.98" evidence="16"/>
<dbReference type="Gene3D" id="3.30.43.10">
    <property type="entry name" value="Uridine Diphospho-n-acetylenolpyruvylglucosamine Reductase, domain 2"/>
    <property type="match status" value="1"/>
</dbReference>
<comment type="function">
    <text evidence="2 16">Cell wall formation.</text>
</comment>
<dbReference type="InterPro" id="IPR036318">
    <property type="entry name" value="FAD-bd_PCMH-like_sf"/>
</dbReference>
<evidence type="ECO:0000256" key="13">
    <source>
        <dbReference type="ARBA" id="ARBA00023306"/>
    </source>
</evidence>
<evidence type="ECO:0000256" key="2">
    <source>
        <dbReference type="ARBA" id="ARBA00003921"/>
    </source>
</evidence>
<dbReference type="GO" id="GO:0008360">
    <property type="term" value="P:regulation of cell shape"/>
    <property type="evidence" value="ECO:0007669"/>
    <property type="project" value="UniProtKB-KW"/>
</dbReference>
<evidence type="ECO:0000256" key="15">
    <source>
        <dbReference type="ARBA" id="ARBA00048914"/>
    </source>
</evidence>
<keyword evidence="5 16" id="KW-0963">Cytoplasm</keyword>
<dbReference type="GO" id="GO:0009252">
    <property type="term" value="P:peptidoglycan biosynthetic process"/>
    <property type="evidence" value="ECO:0007669"/>
    <property type="project" value="UniProtKB-UniRule"/>
</dbReference>
<dbReference type="SUPFAM" id="SSF56176">
    <property type="entry name" value="FAD-binding/transporter-associated domain-like"/>
    <property type="match status" value="1"/>
</dbReference>
<dbReference type="Pfam" id="PF02873">
    <property type="entry name" value="MurB_C"/>
    <property type="match status" value="1"/>
</dbReference>
<dbReference type="PANTHER" id="PTHR21071">
    <property type="entry name" value="UDP-N-ACETYLENOLPYRUVOYLGLUCOSAMINE REDUCTASE"/>
    <property type="match status" value="1"/>
</dbReference>
<dbReference type="RefSeq" id="WP_004847596.1">
    <property type="nucleotide sequence ID" value="NZ_CATZLF010000003.1"/>
</dbReference>
<dbReference type="NCBIfam" id="TIGR00179">
    <property type="entry name" value="murB"/>
    <property type="match status" value="1"/>
</dbReference>
<dbReference type="Proteomes" id="UP000292665">
    <property type="component" value="Unassembled WGS sequence"/>
</dbReference>
<keyword evidence="8 16" id="KW-0274">FAD</keyword>
<keyword evidence="7 16" id="KW-0285">Flavoprotein</keyword>
<dbReference type="PANTHER" id="PTHR21071:SF4">
    <property type="entry name" value="UDP-N-ACETYLENOLPYRUVOYLGLUCOSAMINE REDUCTASE"/>
    <property type="match status" value="1"/>
</dbReference>
<dbReference type="InterPro" id="IPR006094">
    <property type="entry name" value="Oxid_FAD_bind_N"/>
</dbReference>
<dbReference type="UniPathway" id="UPA00219"/>
<dbReference type="GO" id="GO:0071555">
    <property type="term" value="P:cell wall organization"/>
    <property type="evidence" value="ECO:0007669"/>
    <property type="project" value="UniProtKB-KW"/>
</dbReference>
<dbReference type="GO" id="GO:0051301">
    <property type="term" value="P:cell division"/>
    <property type="evidence" value="ECO:0007669"/>
    <property type="project" value="UniProtKB-KW"/>
</dbReference>
<sequence length="305" mass="33484">MEIFMELYKALCEISGEGNVLKDEPMKMHTTFRIGGPADYFIQPSKIEEIRRIVAVCRECSTPYYIMGNGSNLLVGDKGFRGVIVQVFKQMSDVYADGERVYAQAGALLSKTAAVACEASLTGMEFASGIPGTLGGALRMNAGAYGGEMKQIVESAEVLTSEGEVLNLTNEELGMGYRTSVIAKNDYVALSAVLKLEKGDRQEIRAYMEDLKERRVTKQPLEFGSAGSTFKRPEGYFAGKLIQDSGMQGYRVGDAQVSEKHCGFVINRGNATAAEVMQLMKDVADRVEEKFGVRLEPEVRRIGEF</sequence>
<keyword evidence="10 16" id="KW-0133">Cell shape</keyword>
<gene>
    <name evidence="16 17" type="primary">murB</name>
    <name evidence="17" type="ORF">EAI93_06525</name>
</gene>
<evidence type="ECO:0000256" key="8">
    <source>
        <dbReference type="ARBA" id="ARBA00022827"/>
    </source>
</evidence>
<evidence type="ECO:0000256" key="7">
    <source>
        <dbReference type="ARBA" id="ARBA00022630"/>
    </source>
</evidence>
<keyword evidence="14 16" id="KW-0961">Cell wall biogenesis/degradation</keyword>
<evidence type="ECO:0000256" key="16">
    <source>
        <dbReference type="HAMAP-Rule" id="MF_00037"/>
    </source>
</evidence>
<evidence type="ECO:0000256" key="9">
    <source>
        <dbReference type="ARBA" id="ARBA00022857"/>
    </source>
</evidence>
<proteinExistence type="inferred from homology"/>
<evidence type="ECO:0000256" key="5">
    <source>
        <dbReference type="ARBA" id="ARBA00022490"/>
    </source>
</evidence>
<dbReference type="PROSITE" id="PS51387">
    <property type="entry name" value="FAD_PCMH"/>
    <property type="match status" value="1"/>
</dbReference>
<dbReference type="Gene3D" id="3.90.78.10">
    <property type="entry name" value="UDP-N-acetylenolpyruvoylglucosamine reductase, C-terminal domain"/>
    <property type="match status" value="1"/>
</dbReference>
<keyword evidence="12 16" id="KW-0560">Oxidoreductase</keyword>
<dbReference type="InterPro" id="IPR016169">
    <property type="entry name" value="FAD-bd_PCMH_sub2"/>
</dbReference>
<feature type="active site" description="Proton donor" evidence="16">
    <location>
        <position position="228"/>
    </location>
</feature>
<dbReference type="InterPro" id="IPR016167">
    <property type="entry name" value="FAD-bd_PCMH_sub1"/>
</dbReference>
<reference evidence="17 18" key="1">
    <citation type="journal article" date="2019" name="Science, e1252229">
        <title>Invertible promoters mediate bacterial phase variation, antibiotic resistance, and host adaptation in the gut.</title>
        <authorList>
            <person name="Jiang X."/>
            <person name="Hall A.B."/>
            <person name="Arthur T.D."/>
            <person name="Plichta D.R."/>
            <person name="Covington C.T."/>
            <person name="Poyet M."/>
            <person name="Crothers J."/>
            <person name="Moses P.L."/>
            <person name="Tolonen A.C."/>
            <person name="Vlamakis H."/>
            <person name="Alm E.J."/>
            <person name="Xavier R.J."/>
        </authorList>
    </citation>
    <scope>NUCLEOTIDE SEQUENCE [LARGE SCALE GENOMIC DNA]</scope>
    <source>
        <strain evidence="18">aa_0143</strain>
    </source>
</reference>
<dbReference type="NCBIfam" id="NF010480">
    <property type="entry name" value="PRK13905.1"/>
    <property type="match status" value="1"/>
</dbReference>
<keyword evidence="6 16" id="KW-0132">Cell division</keyword>
<dbReference type="Pfam" id="PF01565">
    <property type="entry name" value="FAD_binding_4"/>
    <property type="match status" value="1"/>
</dbReference>
<name>A0A414U6B4_9FIRM</name>